<keyword evidence="2" id="KW-1185">Reference proteome</keyword>
<sequence length="94" mass="11346">MERYIGDSSKSNELLAEMNQIGIETEYLYVKIKQLFRFKPMNVSREQLEDIESQLDNFIIDNRQISRFYTTEKIKFLIKEINGKIDELREKHQL</sequence>
<gene>
    <name evidence="1" type="ORF">I6H46_00885</name>
</gene>
<dbReference type="RefSeq" id="WP_200225918.1">
    <property type="nucleotide sequence ID" value="NZ_CP067016.1"/>
</dbReference>
<protein>
    <submittedName>
        <fullName evidence="1">Uncharacterized protein</fullName>
    </submittedName>
</protein>
<proteinExistence type="predicted"/>
<dbReference type="KEGG" id="aob:I6H46_00885"/>
<dbReference type="AlphaFoldDB" id="A0A7T7UU16"/>
<dbReference type="EMBL" id="CP067016">
    <property type="protein sequence ID" value="QQN56222.1"/>
    <property type="molecule type" value="Genomic_DNA"/>
</dbReference>
<name>A0A7T7UU16_9FIRM</name>
<reference evidence="1 2" key="1">
    <citation type="submission" date="2020-12" db="EMBL/GenBank/DDBJ databases">
        <title>FDA dAtabase for Regulatory Grade micrObial Sequences (FDA-ARGOS): Supporting development and validation of Infectious Disease Dx tests.</title>
        <authorList>
            <person name="Sproer C."/>
            <person name="Gronow S."/>
            <person name="Severitt S."/>
            <person name="Schroder I."/>
            <person name="Tallon L."/>
            <person name="Sadzewicz L."/>
            <person name="Zhao X."/>
            <person name="Boylan J."/>
            <person name="Ott S."/>
            <person name="Bowen H."/>
            <person name="Vavikolanu K."/>
            <person name="Mehta A."/>
            <person name="Aluvathingal J."/>
            <person name="Nadendla S."/>
            <person name="Lowell S."/>
            <person name="Myers T."/>
            <person name="Yan Y."/>
            <person name="Sichtig H."/>
        </authorList>
    </citation>
    <scope>NUCLEOTIDE SEQUENCE [LARGE SCALE GENOMIC DNA]</scope>
    <source>
        <strain evidence="1 2">FDAARGOS_989</strain>
    </source>
</reference>
<dbReference type="Proteomes" id="UP000595871">
    <property type="component" value="Chromosome"/>
</dbReference>
<evidence type="ECO:0000313" key="2">
    <source>
        <dbReference type="Proteomes" id="UP000595871"/>
    </source>
</evidence>
<evidence type="ECO:0000313" key="1">
    <source>
        <dbReference type="EMBL" id="QQN56222.1"/>
    </source>
</evidence>
<organism evidence="1 2">
    <name type="scientific">Anaerococcus obesiensis</name>
    <dbReference type="NCBI Taxonomy" id="1287640"/>
    <lineage>
        <taxon>Bacteria</taxon>
        <taxon>Bacillati</taxon>
        <taxon>Bacillota</taxon>
        <taxon>Tissierellia</taxon>
        <taxon>Tissierellales</taxon>
        <taxon>Peptoniphilaceae</taxon>
        <taxon>Anaerococcus</taxon>
    </lineage>
</organism>
<accession>A0A7T7UU16</accession>